<name>A0A6A4NP10_LUPAL</name>
<sequence>MLKSLTATTQNKMSFIHIFNIIMCLNLVSAVISSEPMLPPTGKKSWNTNIPKQTIVTSHVTLSNNDPSIVTSHPPLHSQFHDALVKVINGGPPPRPPPTPQPAPPRRPPPPPITTPLPSS</sequence>
<keyword evidence="2" id="KW-0472">Membrane</keyword>
<gene>
    <name evidence="3" type="ORF">Lalb_Chr22g0353881</name>
</gene>
<evidence type="ECO:0000313" key="3">
    <source>
        <dbReference type="EMBL" id="KAE9588298.1"/>
    </source>
</evidence>
<dbReference type="Proteomes" id="UP000447434">
    <property type="component" value="Chromosome 22"/>
</dbReference>
<comment type="caution">
    <text evidence="3">The sequence shown here is derived from an EMBL/GenBank/DDBJ whole genome shotgun (WGS) entry which is preliminary data.</text>
</comment>
<keyword evidence="2" id="KW-0812">Transmembrane</keyword>
<feature type="region of interest" description="Disordered" evidence="1">
    <location>
        <begin position="86"/>
        <end position="120"/>
    </location>
</feature>
<protein>
    <submittedName>
        <fullName evidence="3">Uncharacterized protein</fullName>
    </submittedName>
</protein>
<dbReference type="AlphaFoldDB" id="A0A6A4NP10"/>
<accession>A0A6A4NP10</accession>
<keyword evidence="4" id="KW-1185">Reference proteome</keyword>
<keyword evidence="2" id="KW-1133">Transmembrane helix</keyword>
<evidence type="ECO:0000313" key="4">
    <source>
        <dbReference type="Proteomes" id="UP000447434"/>
    </source>
</evidence>
<evidence type="ECO:0000256" key="1">
    <source>
        <dbReference type="SAM" id="MobiDB-lite"/>
    </source>
</evidence>
<feature type="transmembrane region" description="Helical" evidence="2">
    <location>
        <begin position="15"/>
        <end position="34"/>
    </location>
</feature>
<reference evidence="4" key="1">
    <citation type="journal article" date="2020" name="Nat. Commun.">
        <title>Genome sequence of the cluster root forming white lupin.</title>
        <authorList>
            <person name="Hufnagel B."/>
            <person name="Marques A."/>
            <person name="Soriano A."/>
            <person name="Marques L."/>
            <person name="Divol F."/>
            <person name="Doumas P."/>
            <person name="Sallet E."/>
            <person name="Mancinotti D."/>
            <person name="Carrere S."/>
            <person name="Marande W."/>
            <person name="Arribat S."/>
            <person name="Keller J."/>
            <person name="Huneau C."/>
            <person name="Blein T."/>
            <person name="Aime D."/>
            <person name="Laguerre M."/>
            <person name="Taylor J."/>
            <person name="Schubert V."/>
            <person name="Nelson M."/>
            <person name="Geu-Flores F."/>
            <person name="Crespi M."/>
            <person name="Gallardo-Guerrero K."/>
            <person name="Delaux P.-M."/>
            <person name="Salse J."/>
            <person name="Berges H."/>
            <person name="Guyot R."/>
            <person name="Gouzy J."/>
            <person name="Peret B."/>
        </authorList>
    </citation>
    <scope>NUCLEOTIDE SEQUENCE [LARGE SCALE GENOMIC DNA]</scope>
    <source>
        <strain evidence="4">cv. Amiga</strain>
    </source>
</reference>
<dbReference type="EMBL" id="WOCE01000022">
    <property type="protein sequence ID" value="KAE9588298.1"/>
    <property type="molecule type" value="Genomic_DNA"/>
</dbReference>
<evidence type="ECO:0000256" key="2">
    <source>
        <dbReference type="SAM" id="Phobius"/>
    </source>
</evidence>
<feature type="compositionally biased region" description="Pro residues" evidence="1">
    <location>
        <begin position="91"/>
        <end position="120"/>
    </location>
</feature>
<organism evidence="3 4">
    <name type="scientific">Lupinus albus</name>
    <name type="common">White lupine</name>
    <name type="synonym">Lupinus termis</name>
    <dbReference type="NCBI Taxonomy" id="3870"/>
    <lineage>
        <taxon>Eukaryota</taxon>
        <taxon>Viridiplantae</taxon>
        <taxon>Streptophyta</taxon>
        <taxon>Embryophyta</taxon>
        <taxon>Tracheophyta</taxon>
        <taxon>Spermatophyta</taxon>
        <taxon>Magnoliopsida</taxon>
        <taxon>eudicotyledons</taxon>
        <taxon>Gunneridae</taxon>
        <taxon>Pentapetalae</taxon>
        <taxon>rosids</taxon>
        <taxon>fabids</taxon>
        <taxon>Fabales</taxon>
        <taxon>Fabaceae</taxon>
        <taxon>Papilionoideae</taxon>
        <taxon>50 kb inversion clade</taxon>
        <taxon>genistoids sensu lato</taxon>
        <taxon>core genistoids</taxon>
        <taxon>Genisteae</taxon>
        <taxon>Lupinus</taxon>
    </lineage>
</organism>
<proteinExistence type="predicted"/>